<gene>
    <name evidence="2" type="ordered locus">cce_4155</name>
</gene>
<dbReference type="STRING" id="43989.cce_4155"/>
<proteinExistence type="predicted"/>
<dbReference type="AlphaFoldDB" id="B1WRR2"/>
<dbReference type="KEGG" id="cyt:cce_4155"/>
<feature type="region of interest" description="Disordered" evidence="1">
    <location>
        <begin position="9"/>
        <end position="52"/>
    </location>
</feature>
<name>B1WRR2_CROS5</name>
<dbReference type="Proteomes" id="UP000001203">
    <property type="component" value="Chromosome circular"/>
</dbReference>
<evidence type="ECO:0000313" key="3">
    <source>
        <dbReference type="Proteomes" id="UP000001203"/>
    </source>
</evidence>
<accession>B1WRR2</accession>
<keyword evidence="3" id="KW-1185">Reference proteome</keyword>
<evidence type="ECO:0000256" key="1">
    <source>
        <dbReference type="SAM" id="MobiDB-lite"/>
    </source>
</evidence>
<dbReference type="EMBL" id="CP000806">
    <property type="protein sequence ID" value="ACB53503.1"/>
    <property type="molecule type" value="Genomic_DNA"/>
</dbReference>
<reference evidence="2 3" key="1">
    <citation type="journal article" date="2008" name="Proc. Natl. Acad. Sci. U.S.A.">
        <title>The genome of Cyanothece 51142, a unicellular diazotrophic cyanobacterium important in the marine nitrogen cycle.</title>
        <authorList>
            <person name="Welsh E.A."/>
            <person name="Liberton M."/>
            <person name="Stoeckel J."/>
            <person name="Loh T."/>
            <person name="Elvitigala T."/>
            <person name="Wang C."/>
            <person name="Wollam A."/>
            <person name="Fulton R.S."/>
            <person name="Clifton S.W."/>
            <person name="Jacobs J.M."/>
            <person name="Aurora R."/>
            <person name="Ghosh B.K."/>
            <person name="Sherman L.A."/>
            <person name="Smith R.D."/>
            <person name="Wilson R.K."/>
            <person name="Pakrasi H.B."/>
        </authorList>
    </citation>
    <scope>NUCLEOTIDE SEQUENCE [LARGE SCALE GENOMIC DNA]</scope>
    <source>
        <strain evidence="3">ATCC 51142 / BH68</strain>
    </source>
</reference>
<feature type="compositionally biased region" description="Polar residues" evidence="1">
    <location>
        <begin position="20"/>
        <end position="52"/>
    </location>
</feature>
<sequence length="52" mass="5814">MYLSKFTKVNIRGNTDDESNNNPNLSLGTRGNYGSSNQRVSLNLKYTESISD</sequence>
<dbReference type="HOGENOM" id="CLU_3078970_0_0_3"/>
<protein>
    <submittedName>
        <fullName evidence="2">Uncharacterized protein</fullName>
    </submittedName>
</protein>
<evidence type="ECO:0000313" key="2">
    <source>
        <dbReference type="EMBL" id="ACB53503.1"/>
    </source>
</evidence>
<organism evidence="2 3">
    <name type="scientific">Crocosphaera subtropica (strain ATCC 51142 / BH68)</name>
    <name type="common">Cyanothece sp. (strain ATCC 51142)</name>
    <dbReference type="NCBI Taxonomy" id="43989"/>
    <lineage>
        <taxon>Bacteria</taxon>
        <taxon>Bacillati</taxon>
        <taxon>Cyanobacteriota</taxon>
        <taxon>Cyanophyceae</taxon>
        <taxon>Oscillatoriophycideae</taxon>
        <taxon>Chroococcales</taxon>
        <taxon>Aphanothecaceae</taxon>
        <taxon>Crocosphaera</taxon>
        <taxon>Crocosphaera subtropica</taxon>
    </lineage>
</organism>